<dbReference type="SUPFAM" id="SSF49401">
    <property type="entry name" value="Bacterial adhesins"/>
    <property type="match status" value="1"/>
</dbReference>
<dbReference type="GO" id="GO:0043709">
    <property type="term" value="P:cell adhesion involved in single-species biofilm formation"/>
    <property type="evidence" value="ECO:0007669"/>
    <property type="project" value="TreeGrafter"/>
</dbReference>
<evidence type="ECO:0000256" key="4">
    <source>
        <dbReference type="ARBA" id="ARBA00023263"/>
    </source>
</evidence>
<keyword evidence="4" id="KW-0281">Fimbrium</keyword>
<evidence type="ECO:0000259" key="5">
    <source>
        <dbReference type="Pfam" id="PF00419"/>
    </source>
</evidence>
<dbReference type="RefSeq" id="WP_007894852.1">
    <property type="nucleotide sequence ID" value="NZ_CP011047.1"/>
</dbReference>
<dbReference type="InterPro" id="IPR008966">
    <property type="entry name" value="Adhesion_dom_sf"/>
</dbReference>
<reference evidence="6 7" key="1">
    <citation type="submission" date="2020-05" db="EMBL/GenBank/DDBJ databases">
        <title>The draft genome of Cronobacter sakazakii strain 145005.</title>
        <authorList>
            <person name="Yang J."/>
            <person name="Liu L."/>
            <person name="Feng Y."/>
            <person name="Zong Z."/>
        </authorList>
    </citation>
    <scope>NUCLEOTIDE SEQUENCE [LARGE SCALE GENOMIC DNA]</scope>
    <source>
        <strain evidence="6 7">145005</strain>
    </source>
</reference>
<dbReference type="PANTHER" id="PTHR33420">
    <property type="entry name" value="FIMBRIAL SUBUNIT ELFA-RELATED"/>
    <property type="match status" value="1"/>
</dbReference>
<gene>
    <name evidence="6" type="ORF">HRR37_18550</name>
</gene>
<dbReference type="Proteomes" id="UP000548673">
    <property type="component" value="Unassembled WGS sequence"/>
</dbReference>
<accession>A0A7V7UQE8</accession>
<name>A0A7V7UQE8_CROSK</name>
<comment type="similarity">
    <text evidence="2">Belongs to the fimbrial protein family.</text>
</comment>
<evidence type="ECO:0000313" key="7">
    <source>
        <dbReference type="Proteomes" id="UP000548673"/>
    </source>
</evidence>
<dbReference type="PANTHER" id="PTHR33420:SF3">
    <property type="entry name" value="FIMBRIAL SUBUNIT ELFA"/>
    <property type="match status" value="1"/>
</dbReference>
<comment type="caution">
    <text evidence="6">The sequence shown here is derived from an EMBL/GenBank/DDBJ whole genome shotgun (WGS) entry which is preliminary data.</text>
</comment>
<protein>
    <submittedName>
        <fullName evidence="6">Fimbrial protein</fullName>
    </submittedName>
</protein>
<dbReference type="InterPro" id="IPR036937">
    <property type="entry name" value="Adhesion_dom_fimbrial_sf"/>
</dbReference>
<proteinExistence type="inferred from homology"/>
<feature type="domain" description="Fimbrial-type adhesion" evidence="5">
    <location>
        <begin position="33"/>
        <end position="184"/>
    </location>
</feature>
<dbReference type="GO" id="GO:0009289">
    <property type="term" value="C:pilus"/>
    <property type="evidence" value="ECO:0007669"/>
    <property type="project" value="UniProtKB-SubCell"/>
</dbReference>
<organism evidence="6 7">
    <name type="scientific">Cronobacter sakazakii</name>
    <name type="common">Enterobacter sakazakii</name>
    <dbReference type="NCBI Taxonomy" id="28141"/>
    <lineage>
        <taxon>Bacteria</taxon>
        <taxon>Pseudomonadati</taxon>
        <taxon>Pseudomonadota</taxon>
        <taxon>Gammaproteobacteria</taxon>
        <taxon>Enterobacterales</taxon>
        <taxon>Enterobacteriaceae</taxon>
        <taxon>Cronobacter</taxon>
    </lineage>
</organism>
<evidence type="ECO:0000256" key="2">
    <source>
        <dbReference type="ARBA" id="ARBA00006671"/>
    </source>
</evidence>
<dbReference type="InterPro" id="IPR000259">
    <property type="entry name" value="Adhesion_dom_fimbrial"/>
</dbReference>
<dbReference type="EMBL" id="JABTXY010000027">
    <property type="protein sequence ID" value="NYV44316.1"/>
    <property type="molecule type" value="Genomic_DNA"/>
</dbReference>
<evidence type="ECO:0000256" key="3">
    <source>
        <dbReference type="ARBA" id="ARBA00022729"/>
    </source>
</evidence>
<dbReference type="InterPro" id="IPR050263">
    <property type="entry name" value="Bact_Fimbrial_Adh_Pro"/>
</dbReference>
<dbReference type="KEGG" id="csj:CSK29544_01000"/>
<evidence type="ECO:0000256" key="1">
    <source>
        <dbReference type="ARBA" id="ARBA00004561"/>
    </source>
</evidence>
<sequence length="187" mass="18963">MKKSVLGLAVYALFMVGAAQAETNPNDVSATLSVTGTVVESVSELCSVNLSTNSINLESDVADLVNQGDATLINAAGVKTVRLSINGGSECQDQVAQGKMAYKFTGTADDADGTVLANGNVSTGAATGVGIGLFTVDHTPIKINQDTMTATSNVGGDILAINMVKLNGQKAVAGDVAGSLTIEIERL</sequence>
<dbReference type="Pfam" id="PF00419">
    <property type="entry name" value="Fimbrial"/>
    <property type="match status" value="1"/>
</dbReference>
<dbReference type="Gene3D" id="2.60.40.1090">
    <property type="entry name" value="Fimbrial-type adhesion domain"/>
    <property type="match status" value="1"/>
</dbReference>
<keyword evidence="3" id="KW-0732">Signal</keyword>
<comment type="subcellular location">
    <subcellularLocation>
        <location evidence="1">Fimbrium</location>
    </subcellularLocation>
</comment>
<evidence type="ECO:0000313" key="6">
    <source>
        <dbReference type="EMBL" id="NYV44316.1"/>
    </source>
</evidence>
<dbReference type="AlphaFoldDB" id="A0A7V7UQE8"/>